<dbReference type="AlphaFoldDB" id="A0A9P6E5I2"/>
<gene>
    <name evidence="1" type="ORF">CPB83DRAFT_899228</name>
</gene>
<protein>
    <submittedName>
        <fullName evidence="1">Uncharacterized protein</fullName>
    </submittedName>
</protein>
<organism evidence="1 2">
    <name type="scientific">Crepidotus variabilis</name>
    <dbReference type="NCBI Taxonomy" id="179855"/>
    <lineage>
        <taxon>Eukaryota</taxon>
        <taxon>Fungi</taxon>
        <taxon>Dikarya</taxon>
        <taxon>Basidiomycota</taxon>
        <taxon>Agaricomycotina</taxon>
        <taxon>Agaricomycetes</taxon>
        <taxon>Agaricomycetidae</taxon>
        <taxon>Agaricales</taxon>
        <taxon>Agaricineae</taxon>
        <taxon>Crepidotaceae</taxon>
        <taxon>Crepidotus</taxon>
    </lineage>
</organism>
<evidence type="ECO:0000313" key="1">
    <source>
        <dbReference type="EMBL" id="KAF9522921.1"/>
    </source>
</evidence>
<reference evidence="1" key="1">
    <citation type="submission" date="2020-11" db="EMBL/GenBank/DDBJ databases">
        <authorList>
            <consortium name="DOE Joint Genome Institute"/>
            <person name="Ahrendt S."/>
            <person name="Riley R."/>
            <person name="Andreopoulos W."/>
            <person name="Labutti K."/>
            <person name="Pangilinan J."/>
            <person name="Ruiz-Duenas F.J."/>
            <person name="Barrasa J.M."/>
            <person name="Sanchez-Garcia M."/>
            <person name="Camarero S."/>
            <person name="Miyauchi S."/>
            <person name="Serrano A."/>
            <person name="Linde D."/>
            <person name="Babiker R."/>
            <person name="Drula E."/>
            <person name="Ayuso-Fernandez I."/>
            <person name="Pacheco R."/>
            <person name="Padilla G."/>
            <person name="Ferreira P."/>
            <person name="Barriuso J."/>
            <person name="Kellner H."/>
            <person name="Castanera R."/>
            <person name="Alfaro M."/>
            <person name="Ramirez L."/>
            <person name="Pisabarro A.G."/>
            <person name="Kuo A."/>
            <person name="Tritt A."/>
            <person name="Lipzen A."/>
            <person name="He G."/>
            <person name="Yan M."/>
            <person name="Ng V."/>
            <person name="Cullen D."/>
            <person name="Martin F."/>
            <person name="Rosso M.-N."/>
            <person name="Henrissat B."/>
            <person name="Hibbett D."/>
            <person name="Martinez A.T."/>
            <person name="Grigoriev I.V."/>
        </authorList>
    </citation>
    <scope>NUCLEOTIDE SEQUENCE</scope>
    <source>
        <strain evidence="1">CBS 506.95</strain>
    </source>
</reference>
<sequence>MQAHLTSSELYNRLPSVEVADKLFSDRSALPQLRSLLDEYPDFAITLVHRHFALNPGQVMLTRGLVTQPEQPETTPSNAFPSAWLASGEPFEYSTDPNTPVLPVKLLESFQSAVKELNVPEFEKTEIPILGICRAPNELADHGIYVEKTEGKRNVVELRSLTDRPEGGWGITTTWLSGESRCDCVQMSHVKVCYDSSCNVFSE</sequence>
<accession>A0A9P6E5I2</accession>
<name>A0A9P6E5I2_9AGAR</name>
<evidence type="ECO:0000313" key="2">
    <source>
        <dbReference type="Proteomes" id="UP000807306"/>
    </source>
</evidence>
<dbReference type="EMBL" id="MU157930">
    <property type="protein sequence ID" value="KAF9522921.1"/>
    <property type="molecule type" value="Genomic_DNA"/>
</dbReference>
<keyword evidence="2" id="KW-1185">Reference proteome</keyword>
<comment type="caution">
    <text evidence="1">The sequence shown here is derived from an EMBL/GenBank/DDBJ whole genome shotgun (WGS) entry which is preliminary data.</text>
</comment>
<dbReference type="Proteomes" id="UP000807306">
    <property type="component" value="Unassembled WGS sequence"/>
</dbReference>
<proteinExistence type="predicted"/>
<dbReference type="OrthoDB" id="2322999at2759"/>